<keyword evidence="11" id="KW-1185">Reference proteome</keyword>
<comment type="subcellular location">
    <subcellularLocation>
        <location evidence="1">Cell membrane</location>
        <topology evidence="1">Multi-pass membrane protein</topology>
    </subcellularLocation>
</comment>
<feature type="domain" description="ABC transmembrane type-1" evidence="9">
    <location>
        <begin position="25"/>
        <end position="306"/>
    </location>
</feature>
<dbReference type="Gene3D" id="3.40.50.300">
    <property type="entry name" value="P-loop containing nucleotide triphosphate hydrolases"/>
    <property type="match status" value="1"/>
</dbReference>
<evidence type="ECO:0000313" key="10">
    <source>
        <dbReference type="EMBL" id="BDG03429.1"/>
    </source>
</evidence>
<dbReference type="PROSITE" id="PS50893">
    <property type="entry name" value="ABC_TRANSPORTER_2"/>
    <property type="match status" value="1"/>
</dbReference>
<dbReference type="InterPro" id="IPR003593">
    <property type="entry name" value="AAA+_ATPase"/>
</dbReference>
<feature type="transmembrane region" description="Helical" evidence="7">
    <location>
        <begin position="63"/>
        <end position="87"/>
    </location>
</feature>
<feature type="transmembrane region" description="Helical" evidence="7">
    <location>
        <begin position="164"/>
        <end position="182"/>
    </location>
</feature>
<evidence type="ECO:0000259" key="9">
    <source>
        <dbReference type="PROSITE" id="PS50929"/>
    </source>
</evidence>
<dbReference type="InterPro" id="IPR011527">
    <property type="entry name" value="ABC1_TM_dom"/>
</dbReference>
<feature type="transmembrane region" description="Helical" evidence="7">
    <location>
        <begin position="278"/>
        <end position="298"/>
    </location>
</feature>
<dbReference type="CDD" id="cd03249">
    <property type="entry name" value="ABC_MTABC3_MDL1_MDL2"/>
    <property type="match status" value="1"/>
</dbReference>
<dbReference type="PIRSF" id="PIRSF002773">
    <property type="entry name" value="ABC_prm/ATPase_B"/>
    <property type="match status" value="1"/>
</dbReference>
<dbReference type="Proteomes" id="UP001162891">
    <property type="component" value="Chromosome"/>
</dbReference>
<dbReference type="InterPro" id="IPR017871">
    <property type="entry name" value="ABC_transporter-like_CS"/>
</dbReference>
<dbReference type="Pfam" id="PF00664">
    <property type="entry name" value="ABC_membrane"/>
    <property type="match status" value="1"/>
</dbReference>
<evidence type="ECO:0000256" key="6">
    <source>
        <dbReference type="ARBA" id="ARBA00023136"/>
    </source>
</evidence>
<feature type="domain" description="ABC transporter" evidence="8">
    <location>
        <begin position="339"/>
        <end position="575"/>
    </location>
</feature>
<dbReference type="SMART" id="SM00382">
    <property type="entry name" value="AAA"/>
    <property type="match status" value="1"/>
</dbReference>
<evidence type="ECO:0000256" key="1">
    <source>
        <dbReference type="ARBA" id="ARBA00004651"/>
    </source>
</evidence>
<evidence type="ECO:0000256" key="5">
    <source>
        <dbReference type="ARBA" id="ARBA00022989"/>
    </source>
</evidence>
<feature type="transmembrane region" description="Helical" evidence="7">
    <location>
        <begin position="20"/>
        <end position="43"/>
    </location>
</feature>
<keyword evidence="3" id="KW-0547">Nucleotide-binding</keyword>
<dbReference type="InterPro" id="IPR039421">
    <property type="entry name" value="Type_1_exporter"/>
</dbReference>
<evidence type="ECO:0000256" key="4">
    <source>
        <dbReference type="ARBA" id="ARBA00022840"/>
    </source>
</evidence>
<sequence>MTTSRARTARRLAALLRKEWPALTGGTVLLVLGAGLALVYPQGIRAIVDGAIAGADPHRLARVALWLGALAVLQGLAVAGRHVLFSLAGERGVRRIREQLYESLVSQEVAFFDGSRTGDLLSRLGADAASLQGLLAGQLSMTLRHAITAVGGVALLLVTSPRLTLVMLLVVPPVAIGAVIYGRKVRALARRYQDALADASHVAEESFSAIRTVRSFVAERSEAARYRRAIADAYAAARRRAWAAAGFMGGASTGVYAAAAAVLGYGGLLVARGALTPGALTAFLVYTLLVAMSFSSLAESWSDAMQALGAAEKVLALLDRIPAMPLEGGVRLVGCEGRIGYEGVRFAYPTRPDVEVLQGVDLEIAPGEVVALVGPSGSGKTTLGALLGRLYDPTAGRVLLDGHDLRALDPAWLRAQVGVVSQEPILFSASIEDNVRYGRPGASRAEVEAACRAAHAHGFVSAFPDGYATRVGERGQQLSGGQRQRIAIARAVLKDPRILLLDEATSALDAESEALVQDALAALMRGRTAIVIAHRLSTVAGADRVVVVDGGVVVEAGRHAALMAQGGVYRRLVERQLLRA</sequence>
<proteinExistence type="predicted"/>
<name>A0ABN6MR20_9BACT</name>
<dbReference type="PROSITE" id="PS00211">
    <property type="entry name" value="ABC_TRANSPORTER_1"/>
    <property type="match status" value="1"/>
</dbReference>
<reference evidence="11" key="1">
    <citation type="journal article" date="2022" name="Int. J. Syst. Evol. Microbiol.">
        <title>Anaeromyxobacter oryzae sp. nov., Anaeromyxobacter diazotrophicus sp. nov. and Anaeromyxobacter paludicola sp. nov., isolated from paddy soils.</title>
        <authorList>
            <person name="Itoh H."/>
            <person name="Xu Z."/>
            <person name="Mise K."/>
            <person name="Masuda Y."/>
            <person name="Ushijima N."/>
            <person name="Hayakawa C."/>
            <person name="Shiratori Y."/>
            <person name="Senoo K."/>
        </authorList>
    </citation>
    <scope>NUCLEOTIDE SEQUENCE [LARGE SCALE GENOMIC DNA]</scope>
    <source>
        <strain evidence="11">Red232</strain>
    </source>
</reference>
<dbReference type="SUPFAM" id="SSF90123">
    <property type="entry name" value="ABC transporter transmembrane region"/>
    <property type="match status" value="1"/>
</dbReference>
<gene>
    <name evidence="10" type="ORF">AMOR_24250</name>
</gene>
<dbReference type="GO" id="GO:0005524">
    <property type="term" value="F:ATP binding"/>
    <property type="evidence" value="ECO:0007669"/>
    <property type="project" value="UniProtKB-KW"/>
</dbReference>
<dbReference type="Pfam" id="PF00005">
    <property type="entry name" value="ABC_tran"/>
    <property type="match status" value="1"/>
</dbReference>
<dbReference type="InterPro" id="IPR027417">
    <property type="entry name" value="P-loop_NTPase"/>
</dbReference>
<feature type="transmembrane region" description="Helical" evidence="7">
    <location>
        <begin position="241"/>
        <end position="266"/>
    </location>
</feature>
<evidence type="ECO:0000259" key="8">
    <source>
        <dbReference type="PROSITE" id="PS50893"/>
    </source>
</evidence>
<keyword evidence="4 10" id="KW-0067">ATP-binding</keyword>
<dbReference type="CDD" id="cd18557">
    <property type="entry name" value="ABC_6TM_TAP_ABCB8_10_like"/>
    <property type="match status" value="1"/>
</dbReference>
<evidence type="ECO:0000313" key="11">
    <source>
        <dbReference type="Proteomes" id="UP001162891"/>
    </source>
</evidence>
<evidence type="ECO:0000256" key="7">
    <source>
        <dbReference type="SAM" id="Phobius"/>
    </source>
</evidence>
<evidence type="ECO:0000256" key="2">
    <source>
        <dbReference type="ARBA" id="ARBA00022692"/>
    </source>
</evidence>
<dbReference type="RefSeq" id="WP_248361434.1">
    <property type="nucleotide sequence ID" value="NZ_AP025591.1"/>
</dbReference>
<dbReference type="PANTHER" id="PTHR43394">
    <property type="entry name" value="ATP-DEPENDENT PERMEASE MDL1, MITOCHONDRIAL"/>
    <property type="match status" value="1"/>
</dbReference>
<organism evidence="10 11">
    <name type="scientific">Anaeromyxobacter oryzae</name>
    <dbReference type="NCBI Taxonomy" id="2918170"/>
    <lineage>
        <taxon>Bacteria</taxon>
        <taxon>Pseudomonadati</taxon>
        <taxon>Myxococcota</taxon>
        <taxon>Myxococcia</taxon>
        <taxon>Myxococcales</taxon>
        <taxon>Cystobacterineae</taxon>
        <taxon>Anaeromyxobacteraceae</taxon>
        <taxon>Anaeromyxobacter</taxon>
    </lineage>
</organism>
<keyword evidence="6 7" id="KW-0472">Membrane</keyword>
<accession>A0ABN6MR20</accession>
<dbReference type="InterPro" id="IPR003439">
    <property type="entry name" value="ABC_transporter-like_ATP-bd"/>
</dbReference>
<dbReference type="PROSITE" id="PS50929">
    <property type="entry name" value="ABC_TM1F"/>
    <property type="match status" value="1"/>
</dbReference>
<dbReference type="SUPFAM" id="SSF52540">
    <property type="entry name" value="P-loop containing nucleoside triphosphate hydrolases"/>
    <property type="match status" value="1"/>
</dbReference>
<keyword evidence="2 7" id="KW-0812">Transmembrane</keyword>
<protein>
    <submittedName>
        <fullName evidence="10">ABC transporter ATP-binding protein</fullName>
    </submittedName>
</protein>
<dbReference type="Gene3D" id="1.20.1560.10">
    <property type="entry name" value="ABC transporter type 1, transmembrane domain"/>
    <property type="match status" value="1"/>
</dbReference>
<dbReference type="PANTHER" id="PTHR43394:SF1">
    <property type="entry name" value="ATP-BINDING CASSETTE SUB-FAMILY B MEMBER 10, MITOCHONDRIAL"/>
    <property type="match status" value="1"/>
</dbReference>
<dbReference type="EMBL" id="AP025591">
    <property type="protein sequence ID" value="BDG03429.1"/>
    <property type="molecule type" value="Genomic_DNA"/>
</dbReference>
<keyword evidence="5 7" id="KW-1133">Transmembrane helix</keyword>
<feature type="transmembrane region" description="Helical" evidence="7">
    <location>
        <begin position="141"/>
        <end position="158"/>
    </location>
</feature>
<evidence type="ECO:0000256" key="3">
    <source>
        <dbReference type="ARBA" id="ARBA00022741"/>
    </source>
</evidence>
<dbReference type="InterPro" id="IPR036640">
    <property type="entry name" value="ABC1_TM_sf"/>
</dbReference>